<organism evidence="1 2">
    <name type="scientific">Gordonia phage Yeezy</name>
    <dbReference type="NCBI Taxonomy" id="1821565"/>
    <lineage>
        <taxon>Viruses</taxon>
        <taxon>Duplodnaviria</taxon>
        <taxon>Heunggongvirae</taxon>
        <taxon>Uroviricota</taxon>
        <taxon>Caudoviricetes</taxon>
        <taxon>Nymbaxtervirinae</taxon>
        <taxon>Baxterfoxvirus</taxon>
        <taxon>Baxterfoxvirus yeezy</taxon>
        <taxon>Baxtervirus yeezy</taxon>
    </lineage>
</organism>
<dbReference type="GeneID" id="29126491"/>
<keyword evidence="2" id="KW-1185">Reference proteome</keyword>
<dbReference type="Proteomes" id="UP000202604">
    <property type="component" value="Segment"/>
</dbReference>
<proteinExistence type="predicted"/>
<gene>
    <name evidence="1" type="primary">28</name>
    <name evidence="1" type="ORF">SEA_YEEZY_28</name>
</gene>
<accession>A0A142K9J0</accession>
<protein>
    <submittedName>
        <fullName evidence="1">Minor tail protein</fullName>
    </submittedName>
</protein>
<evidence type="ECO:0000313" key="2">
    <source>
        <dbReference type="Proteomes" id="UP000202604"/>
    </source>
</evidence>
<dbReference type="RefSeq" id="YP_009304357.1">
    <property type="nucleotide sequence ID" value="NC_031269.1"/>
</dbReference>
<reference evidence="2" key="1">
    <citation type="submission" date="2016-03" db="EMBL/GenBank/DDBJ databases">
        <authorList>
            <person name="Ploux O."/>
        </authorList>
    </citation>
    <scope>NUCLEOTIDE SEQUENCE [LARGE SCALE GENOMIC DNA]</scope>
</reference>
<dbReference type="OrthoDB" id="1680at10239"/>
<evidence type="ECO:0000313" key="1">
    <source>
        <dbReference type="EMBL" id="AMS02773.1"/>
    </source>
</evidence>
<dbReference type="EMBL" id="KU963249">
    <property type="protein sequence ID" value="AMS02773.1"/>
    <property type="molecule type" value="Genomic_DNA"/>
</dbReference>
<sequence>MPWRYPGKKPNIPPTSLAQLWERVRDAVLIAPFSWLLALILGGEPEDWDTLDEIEANLLPALIRLPVRVIVQLIGNIPVIGDGVEDAFAKWLKNTNTTAVFASNTAASARTVAVQTVFNLTTRRPFWQGLDPTAECAFPYPFRKVGDTSPSVQSLTNSIARISKILVGQDQIRNTISFGAYKTGSPQLYADLYRWDADANTWLKFYSSPDLGAFVSGSLNRVTVEFSDAGYPMVAGEKYAVQWRQAGSGTIYLAAVVYDLLPAPGFSPGAIGGSRNPTSDPAPASISYAAMESYNDGNTPWFEIGSDVGQLDQNRYYSVNFDNRSWQNWVRNAVNNNQLNVNTDGVVEFVGTTDGIQAATYGSPTRTSKTRAQLDLLESAFWFSYISVGRDNTTDLNDPYLAIHRSSIRLGRGGTILQEMNLSASDWRTGAGSYRVSIDPLTATTARIFGEKWDGMAWQTIIEAPSVTMPLDAAHRFGGIAIGRSQLFNGSRVDNFILEDW</sequence>
<name>A0A142K9J0_9CAUD</name>
<dbReference type="KEGG" id="vg:29126491"/>